<keyword evidence="4" id="KW-0997">Cell inner membrane</keyword>
<feature type="transmembrane region" description="Helical" evidence="11">
    <location>
        <begin position="24"/>
        <end position="44"/>
    </location>
</feature>
<dbReference type="PANTHER" id="PTHR32196">
    <property type="entry name" value="ABC TRANSPORTER PERMEASE PROTEIN YPHD-RELATED-RELATED"/>
    <property type="match status" value="1"/>
</dbReference>
<evidence type="ECO:0000313" key="12">
    <source>
        <dbReference type="EMBL" id="MBE1587195.1"/>
    </source>
</evidence>
<dbReference type="RefSeq" id="WP_192787628.1">
    <property type="nucleotide sequence ID" value="NZ_JADBEK010000001.1"/>
</dbReference>
<keyword evidence="7 11" id="KW-1133">Transmembrane helix</keyword>
<sequence>MTDTLVRRPYTPKVAVERLRQGDVGAWPVVGGLIAIAIVFSTLNDRFLSPENLTNLVLQMAATGTIALGIIMVLLLGEIDLSAGSVSGLCATIMTIVHVKQGWNPLLAILLALAVGAAIGFLHGLMLTKLRMPSFVVTLAGLMGWLGLLLYLLRQGGTINLPFTGFISKLSDTWLPGWLAWTLAAALVAGSAGASLVVRRLRLVAGLPVTPLWWSLAKAGGLAVLLAAAVIVMSADRGVPLLLIIFGTLVVLLDLMLRHTTFGRHLYAVGGNAEAARRAGINVTRIRILAFMLASTLAAAGGILAASRLSAVNQGSGGSDILLMAIATAVIGGTSLFGGRGRAYDALLGVLVIQAISNGMYLLSVDSSVRFMVTAAVLALAVAIDSLARRGAAR</sequence>
<evidence type="ECO:0000256" key="7">
    <source>
        <dbReference type="ARBA" id="ARBA00022989"/>
    </source>
</evidence>
<feature type="transmembrane region" description="Helical" evidence="11">
    <location>
        <begin position="346"/>
        <end position="363"/>
    </location>
</feature>
<name>A0ABR9M2T6_9ACTN</name>
<proteinExistence type="predicted"/>
<evidence type="ECO:0000313" key="13">
    <source>
        <dbReference type="Proteomes" id="UP000633509"/>
    </source>
</evidence>
<dbReference type="InterPro" id="IPR001851">
    <property type="entry name" value="ABC_transp_permease"/>
</dbReference>
<evidence type="ECO:0000256" key="8">
    <source>
        <dbReference type="ARBA" id="ARBA00023136"/>
    </source>
</evidence>
<keyword evidence="6 11" id="KW-0812">Transmembrane</keyword>
<feature type="transmembrane region" description="Helical" evidence="11">
    <location>
        <begin position="239"/>
        <end position="257"/>
    </location>
</feature>
<dbReference type="Pfam" id="PF02653">
    <property type="entry name" value="BPD_transp_2"/>
    <property type="match status" value="1"/>
</dbReference>
<feature type="transmembrane region" description="Helical" evidence="11">
    <location>
        <begin position="178"/>
        <end position="198"/>
    </location>
</feature>
<evidence type="ECO:0000256" key="11">
    <source>
        <dbReference type="SAM" id="Phobius"/>
    </source>
</evidence>
<comment type="subcellular location">
    <subcellularLocation>
        <location evidence="1">Cell membrane</location>
        <topology evidence="1">Multi-pass membrane protein</topology>
    </subcellularLocation>
</comment>
<feature type="transmembrane region" description="Helical" evidence="11">
    <location>
        <begin position="105"/>
        <end position="127"/>
    </location>
</feature>
<dbReference type="Proteomes" id="UP000633509">
    <property type="component" value="Unassembled WGS sequence"/>
</dbReference>
<feature type="transmembrane region" description="Helical" evidence="11">
    <location>
        <begin position="321"/>
        <end position="339"/>
    </location>
</feature>
<evidence type="ECO:0000256" key="10">
    <source>
        <dbReference type="ARBA" id="ARBA00035686"/>
    </source>
</evidence>
<accession>A0ABR9M2T6</accession>
<feature type="transmembrane region" description="Helical" evidence="11">
    <location>
        <begin position="210"/>
        <end position="233"/>
    </location>
</feature>
<keyword evidence="8 11" id="KW-0472">Membrane</keyword>
<evidence type="ECO:0000256" key="9">
    <source>
        <dbReference type="ARBA" id="ARBA00035611"/>
    </source>
</evidence>
<evidence type="ECO:0000256" key="4">
    <source>
        <dbReference type="ARBA" id="ARBA00022519"/>
    </source>
</evidence>
<feature type="transmembrane region" description="Helical" evidence="11">
    <location>
        <begin position="369"/>
        <end position="388"/>
    </location>
</feature>
<organism evidence="12 13">
    <name type="scientific">Nonomuraea angiospora</name>
    <dbReference type="NCBI Taxonomy" id="46172"/>
    <lineage>
        <taxon>Bacteria</taxon>
        <taxon>Bacillati</taxon>
        <taxon>Actinomycetota</taxon>
        <taxon>Actinomycetes</taxon>
        <taxon>Streptosporangiales</taxon>
        <taxon>Streptosporangiaceae</taxon>
        <taxon>Nonomuraea</taxon>
    </lineage>
</organism>
<reference evidence="12 13" key="1">
    <citation type="submission" date="2020-10" db="EMBL/GenBank/DDBJ databases">
        <title>Sequencing the genomes of 1000 actinobacteria strains.</title>
        <authorList>
            <person name="Klenk H.-P."/>
        </authorList>
    </citation>
    <scope>NUCLEOTIDE SEQUENCE [LARGE SCALE GENOMIC DNA]</scope>
    <source>
        <strain evidence="12 13">DSM 43173</strain>
    </source>
</reference>
<keyword evidence="2" id="KW-0813">Transport</keyword>
<keyword evidence="3" id="KW-1003">Cell membrane</keyword>
<feature type="transmembrane region" description="Helical" evidence="11">
    <location>
        <begin position="56"/>
        <end position="76"/>
    </location>
</feature>
<comment type="function">
    <text evidence="9">Part of the binding-protein-dependent transport system for D-xylose. Probably responsible for the translocation of the substrate across the membrane.</text>
</comment>
<gene>
    <name evidence="12" type="ORF">H4W80_005453</name>
</gene>
<dbReference type="EMBL" id="JADBEK010000001">
    <property type="protein sequence ID" value="MBE1587195.1"/>
    <property type="molecule type" value="Genomic_DNA"/>
</dbReference>
<evidence type="ECO:0000256" key="2">
    <source>
        <dbReference type="ARBA" id="ARBA00022448"/>
    </source>
</evidence>
<evidence type="ECO:0000256" key="1">
    <source>
        <dbReference type="ARBA" id="ARBA00004651"/>
    </source>
</evidence>
<dbReference type="CDD" id="cd06579">
    <property type="entry name" value="TM_PBP1_transp_AraH_like"/>
    <property type="match status" value="1"/>
</dbReference>
<keyword evidence="13" id="KW-1185">Reference proteome</keyword>
<comment type="caution">
    <text evidence="12">The sequence shown here is derived from an EMBL/GenBank/DDBJ whole genome shotgun (WGS) entry which is preliminary data.</text>
</comment>
<dbReference type="PANTHER" id="PTHR32196:SF32">
    <property type="entry name" value="XYLOSE TRANSPORT SYSTEM PERMEASE PROTEIN XYLH"/>
    <property type="match status" value="1"/>
</dbReference>
<evidence type="ECO:0000256" key="3">
    <source>
        <dbReference type="ARBA" id="ARBA00022475"/>
    </source>
</evidence>
<evidence type="ECO:0000256" key="6">
    <source>
        <dbReference type="ARBA" id="ARBA00022692"/>
    </source>
</evidence>
<evidence type="ECO:0000256" key="5">
    <source>
        <dbReference type="ARBA" id="ARBA00022597"/>
    </source>
</evidence>
<keyword evidence="5" id="KW-0762">Sugar transport</keyword>
<feature type="transmembrane region" description="Helical" evidence="11">
    <location>
        <begin position="134"/>
        <end position="153"/>
    </location>
</feature>
<protein>
    <recommendedName>
        <fullName evidence="10">Xylose transport system permease protein XylH</fullName>
    </recommendedName>
</protein>
<feature type="transmembrane region" description="Helical" evidence="11">
    <location>
        <begin position="288"/>
        <end position="309"/>
    </location>
</feature>